<evidence type="ECO:0000256" key="4">
    <source>
        <dbReference type="ARBA" id="ARBA00022679"/>
    </source>
</evidence>
<reference evidence="7 8" key="1">
    <citation type="submission" date="2023-11" db="EMBL/GenBank/DDBJ databases">
        <title>Draft genome sequence of a psychrophilic Clostridium strain from permafrost water brine.</title>
        <authorList>
            <person name="Shcherbakova V.A."/>
            <person name="Trubitsyn V.E."/>
            <person name="Zakharyuk A.G."/>
        </authorList>
    </citation>
    <scope>NUCLEOTIDE SEQUENCE [LARGE SCALE GENOMIC DNA]</scope>
    <source>
        <strain evidence="7 8">14F</strain>
    </source>
</reference>
<proteinExistence type="predicted"/>
<dbReference type="EMBL" id="JAZHFS010000036">
    <property type="protein sequence ID" value="MEF2115023.1"/>
    <property type="molecule type" value="Genomic_DNA"/>
</dbReference>
<dbReference type="InterPro" id="IPR002178">
    <property type="entry name" value="PTS_EIIA_type-2_dom"/>
</dbReference>
<dbReference type="Pfam" id="PF00359">
    <property type="entry name" value="PTS_EIIA_2"/>
    <property type="match status" value="1"/>
</dbReference>
<sequence>MELSELTSVKQIKFDLKSNTKEGVIKELAELLLEEGKINSIDVYLNDVLAREKEYSTGIGQGIAIPHGKSDGVNEATIAIGRCKDIEWGSLDDKPVKFVILIAVPKSGANRDHLMILAKIAESLMDNEFTSGLLGAKSKLEIYDLISKTA</sequence>
<feature type="domain" description="PTS EIIA type-2" evidence="6">
    <location>
        <begin position="5"/>
        <end position="149"/>
    </location>
</feature>
<dbReference type="CDD" id="cd00211">
    <property type="entry name" value="PTS_IIA_fru"/>
    <property type="match status" value="1"/>
</dbReference>
<evidence type="ECO:0000313" key="7">
    <source>
        <dbReference type="EMBL" id="MEF2115023.1"/>
    </source>
</evidence>
<keyword evidence="4" id="KW-0808">Transferase</keyword>
<evidence type="ECO:0000256" key="1">
    <source>
        <dbReference type="ARBA" id="ARBA00022448"/>
    </source>
</evidence>
<dbReference type="InterPro" id="IPR051541">
    <property type="entry name" value="PTS_SugarTrans_NitroReg"/>
</dbReference>
<dbReference type="NCBIfam" id="TIGR00848">
    <property type="entry name" value="fruA"/>
    <property type="match status" value="1"/>
</dbReference>
<keyword evidence="5" id="KW-0598">Phosphotransferase system</keyword>
<dbReference type="Proteomes" id="UP001498469">
    <property type="component" value="Unassembled WGS sequence"/>
</dbReference>
<evidence type="ECO:0000313" key="8">
    <source>
        <dbReference type="Proteomes" id="UP001498469"/>
    </source>
</evidence>
<dbReference type="PROSITE" id="PS51094">
    <property type="entry name" value="PTS_EIIA_TYPE_2"/>
    <property type="match status" value="1"/>
</dbReference>
<evidence type="ECO:0000256" key="2">
    <source>
        <dbReference type="ARBA" id="ARBA00022553"/>
    </source>
</evidence>
<keyword evidence="8" id="KW-1185">Reference proteome</keyword>
<dbReference type="RefSeq" id="WP_216255119.1">
    <property type="nucleotide sequence ID" value="NZ_JAZHFS010000036.1"/>
</dbReference>
<accession>A0ABU7UUS2</accession>
<evidence type="ECO:0000259" key="6">
    <source>
        <dbReference type="PROSITE" id="PS51094"/>
    </source>
</evidence>
<name>A0ABU7UUS2_9CLOT</name>
<comment type="caution">
    <text evidence="7">The sequence shown here is derived from an EMBL/GenBank/DDBJ whole genome shotgun (WGS) entry which is preliminary data.</text>
</comment>
<dbReference type="PANTHER" id="PTHR47738:SF2">
    <property type="entry name" value="PTS SYSTEM FRUCTOSE-LIKE EIIA COMPONENT"/>
    <property type="match status" value="1"/>
</dbReference>
<gene>
    <name evidence="7" type="ORF">SJI18_22330</name>
</gene>
<organism evidence="7 8">
    <name type="scientific">Clostridium frigoriphilum</name>
    <dbReference type="NCBI Taxonomy" id="443253"/>
    <lineage>
        <taxon>Bacteria</taxon>
        <taxon>Bacillati</taxon>
        <taxon>Bacillota</taxon>
        <taxon>Clostridia</taxon>
        <taxon>Eubacteriales</taxon>
        <taxon>Clostridiaceae</taxon>
        <taxon>Clostridium</taxon>
    </lineage>
</organism>
<dbReference type="PROSITE" id="PS00372">
    <property type="entry name" value="PTS_EIIA_TYPE_2_HIS"/>
    <property type="match status" value="1"/>
</dbReference>
<evidence type="ECO:0000256" key="3">
    <source>
        <dbReference type="ARBA" id="ARBA00022597"/>
    </source>
</evidence>
<evidence type="ECO:0000256" key="5">
    <source>
        <dbReference type="ARBA" id="ARBA00022683"/>
    </source>
</evidence>
<protein>
    <submittedName>
        <fullName evidence="7">PTS sugar transporter subunit IIA</fullName>
    </submittedName>
</protein>
<dbReference type="PANTHER" id="PTHR47738">
    <property type="entry name" value="PTS SYSTEM FRUCTOSE-LIKE EIIA COMPONENT-RELATED"/>
    <property type="match status" value="1"/>
</dbReference>
<keyword evidence="3 7" id="KW-0762">Sugar transport</keyword>
<dbReference type="InterPro" id="IPR004715">
    <property type="entry name" value="PTS_IIA_fruc"/>
</dbReference>
<keyword evidence="2" id="KW-0597">Phosphoprotein</keyword>
<keyword evidence="1" id="KW-0813">Transport</keyword>